<dbReference type="GO" id="GO:0080120">
    <property type="term" value="P:CAAX-box protein maturation"/>
    <property type="evidence" value="ECO:0007669"/>
    <property type="project" value="UniProtKB-ARBA"/>
</dbReference>
<feature type="transmembrane region" description="Helical" evidence="1">
    <location>
        <begin position="55"/>
        <end position="77"/>
    </location>
</feature>
<evidence type="ECO:0000313" key="3">
    <source>
        <dbReference type="EMBL" id="NNG35566.1"/>
    </source>
</evidence>
<evidence type="ECO:0000259" key="2">
    <source>
        <dbReference type="Pfam" id="PF02517"/>
    </source>
</evidence>
<accession>A0A849A7G5</accession>
<proteinExistence type="predicted"/>
<dbReference type="Proteomes" id="UP000562984">
    <property type="component" value="Unassembled WGS sequence"/>
</dbReference>
<keyword evidence="4" id="KW-1185">Reference proteome</keyword>
<keyword evidence="1" id="KW-0812">Transmembrane</keyword>
<dbReference type="GO" id="GO:0008237">
    <property type="term" value="F:metallopeptidase activity"/>
    <property type="evidence" value="ECO:0007669"/>
    <property type="project" value="UniProtKB-KW"/>
</dbReference>
<keyword evidence="3" id="KW-0645">Protease</keyword>
<keyword evidence="1" id="KW-1133">Transmembrane helix</keyword>
<feature type="transmembrane region" description="Helical" evidence="1">
    <location>
        <begin position="231"/>
        <end position="248"/>
    </location>
</feature>
<dbReference type="GO" id="GO:0004175">
    <property type="term" value="F:endopeptidase activity"/>
    <property type="evidence" value="ECO:0007669"/>
    <property type="project" value="UniProtKB-ARBA"/>
</dbReference>
<dbReference type="GO" id="GO:0006508">
    <property type="term" value="P:proteolysis"/>
    <property type="evidence" value="ECO:0007669"/>
    <property type="project" value="UniProtKB-KW"/>
</dbReference>
<evidence type="ECO:0000256" key="1">
    <source>
        <dbReference type="SAM" id="Phobius"/>
    </source>
</evidence>
<dbReference type="Pfam" id="PF02517">
    <property type="entry name" value="Rce1-like"/>
    <property type="match status" value="1"/>
</dbReference>
<feature type="transmembrane region" description="Helical" evidence="1">
    <location>
        <begin position="160"/>
        <end position="178"/>
    </location>
</feature>
<keyword evidence="1" id="KW-0472">Membrane</keyword>
<organism evidence="3 4">
    <name type="scientific">Nakamurella aerolata</name>
    <dbReference type="NCBI Taxonomy" id="1656892"/>
    <lineage>
        <taxon>Bacteria</taxon>
        <taxon>Bacillati</taxon>
        <taxon>Actinomycetota</taxon>
        <taxon>Actinomycetes</taxon>
        <taxon>Nakamurellales</taxon>
        <taxon>Nakamurellaceae</taxon>
        <taxon>Nakamurella</taxon>
    </lineage>
</organism>
<dbReference type="RefSeq" id="WP_171199236.1">
    <property type="nucleotide sequence ID" value="NZ_JABEND010000003.1"/>
</dbReference>
<protein>
    <submittedName>
        <fullName evidence="3">CPBP family intramembrane metalloprotease</fullName>
    </submittedName>
</protein>
<dbReference type="AlphaFoldDB" id="A0A849A7G5"/>
<feature type="domain" description="CAAX prenyl protease 2/Lysostaphin resistance protein A-like" evidence="2">
    <location>
        <begin position="125"/>
        <end position="238"/>
    </location>
</feature>
<feature type="transmembrane region" description="Helical" evidence="1">
    <location>
        <begin position="116"/>
        <end position="139"/>
    </location>
</feature>
<dbReference type="InterPro" id="IPR015837">
    <property type="entry name" value="UCP026622_CAAX_protease"/>
</dbReference>
<comment type="caution">
    <text evidence="3">The sequence shown here is derived from an EMBL/GenBank/DDBJ whole genome shotgun (WGS) entry which is preliminary data.</text>
</comment>
<feature type="transmembrane region" description="Helical" evidence="1">
    <location>
        <begin position="84"/>
        <end position="104"/>
    </location>
</feature>
<keyword evidence="3" id="KW-0482">Metalloprotease</keyword>
<dbReference type="PIRSF" id="PIRSF026622">
    <property type="entry name" value="Proteas_026622"/>
    <property type="match status" value="1"/>
</dbReference>
<dbReference type="EMBL" id="JABEND010000003">
    <property type="protein sequence ID" value="NNG35566.1"/>
    <property type="molecule type" value="Genomic_DNA"/>
</dbReference>
<evidence type="ECO:0000313" key="4">
    <source>
        <dbReference type="Proteomes" id="UP000562984"/>
    </source>
</evidence>
<reference evidence="3 4" key="1">
    <citation type="submission" date="2020-05" db="EMBL/GenBank/DDBJ databases">
        <title>Nakamurella sp. DB0629 isolated from air conditioner.</title>
        <authorList>
            <person name="Kim D.H."/>
            <person name="Kim D.-U."/>
        </authorList>
    </citation>
    <scope>NUCLEOTIDE SEQUENCE [LARGE SCALE GENOMIC DNA]</scope>
    <source>
        <strain evidence="3 4">DB0629</strain>
    </source>
</reference>
<dbReference type="InterPro" id="IPR003675">
    <property type="entry name" value="Rce1/LyrA-like_dom"/>
</dbReference>
<feature type="transmembrane region" description="Helical" evidence="1">
    <location>
        <begin position="198"/>
        <end position="219"/>
    </location>
</feature>
<sequence length="249" mass="26434">MSAPARSQPAHPGGTHPTRRRHLALVLAVLVLIGSNVMANRVLPEWGYVPWNLTMAGLLLLIAAWAGVGPTAVGLGIKHWHRPVGVGLLLAAATALIFAIGMLIPSTRSAFFDERAAQASIWVMLFQVLIRIPLGTVILEEIAFRGVLPALFGAAPSIRWRWGPVLGASTLFGMWHILPSIGINTGNSAVKDALGGSQLLTTLLAVVSMTIAGVLMCALARLGKGVKTTMLLHWATNSLGFVAAWLIMH</sequence>
<gene>
    <name evidence="3" type="ORF">HKD39_07540</name>
</gene>
<name>A0A849A7G5_9ACTN</name>
<keyword evidence="3" id="KW-0378">Hydrolase</keyword>